<organism evidence="2 3">
    <name type="scientific">Tortispora caseinolytica NRRL Y-17796</name>
    <dbReference type="NCBI Taxonomy" id="767744"/>
    <lineage>
        <taxon>Eukaryota</taxon>
        <taxon>Fungi</taxon>
        <taxon>Dikarya</taxon>
        <taxon>Ascomycota</taxon>
        <taxon>Saccharomycotina</taxon>
        <taxon>Trigonopsidomycetes</taxon>
        <taxon>Trigonopsidales</taxon>
        <taxon>Trigonopsidaceae</taxon>
        <taxon>Tortispora</taxon>
    </lineage>
</organism>
<dbReference type="Proteomes" id="UP000095023">
    <property type="component" value="Unassembled WGS sequence"/>
</dbReference>
<dbReference type="PANTHER" id="PTHR36819">
    <property type="entry name" value="REGULATOR OF PHOSPHOLIPASE D SRF1"/>
    <property type="match status" value="1"/>
</dbReference>
<dbReference type="GO" id="GO:0000324">
    <property type="term" value="C:fungal-type vacuole"/>
    <property type="evidence" value="ECO:0007669"/>
    <property type="project" value="TreeGrafter"/>
</dbReference>
<keyword evidence="1" id="KW-0472">Membrane</keyword>
<evidence type="ECO:0000313" key="3">
    <source>
        <dbReference type="Proteomes" id="UP000095023"/>
    </source>
</evidence>
<reference evidence="3" key="1">
    <citation type="submission" date="2016-02" db="EMBL/GenBank/DDBJ databases">
        <title>Comparative genomics of biotechnologically important yeasts.</title>
        <authorList>
            <consortium name="DOE Joint Genome Institute"/>
            <person name="Riley R."/>
            <person name="Haridas S."/>
            <person name="Wolfe K.H."/>
            <person name="Lopes M.R."/>
            <person name="Hittinger C.T."/>
            <person name="Goker M."/>
            <person name="Salamov A."/>
            <person name="Wisecaver J."/>
            <person name="Long T.M."/>
            <person name="Aerts A.L."/>
            <person name="Barry K."/>
            <person name="Choi C."/>
            <person name="Clum A."/>
            <person name="Coughlan A.Y."/>
            <person name="Deshpande S."/>
            <person name="Douglass A.P."/>
            <person name="Hanson S.J."/>
            <person name="Klenk H.-P."/>
            <person name="Labutti K."/>
            <person name="Lapidus A."/>
            <person name="Lindquist E."/>
            <person name="Lipzen A."/>
            <person name="Meier-Kolthoff J.P."/>
            <person name="Ohm R.A."/>
            <person name="Otillar R.P."/>
            <person name="Pangilinan J."/>
            <person name="Peng Y."/>
            <person name="Rokas A."/>
            <person name="Rosa C.A."/>
            <person name="Scheuner C."/>
            <person name="Sibirny A.A."/>
            <person name="Slot J.C."/>
            <person name="Stielow J.B."/>
            <person name="Sun H."/>
            <person name="Kurtzman C.P."/>
            <person name="Blackwell M."/>
            <person name="Jeffries T.W."/>
            <person name="Grigoriev I.V."/>
        </authorList>
    </citation>
    <scope>NUCLEOTIDE SEQUENCE [LARGE SCALE GENOMIC DNA]</scope>
    <source>
        <strain evidence="3">NRRL Y-17796</strain>
    </source>
</reference>
<dbReference type="OrthoDB" id="2589563at2759"/>
<dbReference type="AlphaFoldDB" id="A0A1E4TJE6"/>
<feature type="transmembrane region" description="Helical" evidence="1">
    <location>
        <begin position="144"/>
        <end position="165"/>
    </location>
</feature>
<sequence length="300" mass="34467">MVSIDVTDSERQRANQERFLLDGERYFQANVIPVNVLQSQSDYSYPMNDDVLSPLSGQRLAKSRWHEYLQRSRPQIPPSMIHPVSKAELDHQQPDLDKEWIGLDNSVFGYENSDAGKKKKWYIFTFFSRTQILHIMLNNPFIPLTLRTIIFIFSITCLGLAVSIFRRSDAITPQVYQLPSTIMSIVVQSIAVLYLVYITYDEYTSKPLGLREAKAKMRLIMLDLLFIIFIAASLSLAMENMLDIDWVCSSTLEIPGIAASYDYAICQRQRGLSAMLCVVLILWVLTFTVSVFRLVERVSR</sequence>
<keyword evidence="3" id="KW-1185">Reference proteome</keyword>
<evidence type="ECO:0000256" key="1">
    <source>
        <dbReference type="SAM" id="Phobius"/>
    </source>
</evidence>
<feature type="transmembrane region" description="Helical" evidence="1">
    <location>
        <begin position="177"/>
        <end position="198"/>
    </location>
</feature>
<accession>A0A1E4TJE6</accession>
<dbReference type="EMBL" id="KV453841">
    <property type="protein sequence ID" value="ODV91871.1"/>
    <property type="molecule type" value="Genomic_DNA"/>
</dbReference>
<feature type="transmembrane region" description="Helical" evidence="1">
    <location>
        <begin position="219"/>
        <end position="237"/>
    </location>
</feature>
<evidence type="ECO:0008006" key="4">
    <source>
        <dbReference type="Google" id="ProtNLM"/>
    </source>
</evidence>
<dbReference type="InterPro" id="IPR037737">
    <property type="entry name" value="Srf1"/>
</dbReference>
<name>A0A1E4TJE6_9ASCO</name>
<dbReference type="GO" id="GO:0071944">
    <property type="term" value="C:cell periphery"/>
    <property type="evidence" value="ECO:0007669"/>
    <property type="project" value="TreeGrafter"/>
</dbReference>
<gene>
    <name evidence="2" type="ORF">CANCADRAFT_458</name>
</gene>
<keyword evidence="1" id="KW-1133">Transmembrane helix</keyword>
<dbReference type="PANTHER" id="PTHR36819:SF1">
    <property type="entry name" value="REGULATOR OF PHOSPHOLIPASE D SRF1"/>
    <property type="match status" value="1"/>
</dbReference>
<evidence type="ECO:0000313" key="2">
    <source>
        <dbReference type="EMBL" id="ODV91871.1"/>
    </source>
</evidence>
<feature type="transmembrane region" description="Helical" evidence="1">
    <location>
        <begin position="272"/>
        <end position="295"/>
    </location>
</feature>
<keyword evidence="1" id="KW-0812">Transmembrane</keyword>
<protein>
    <recommendedName>
        <fullName evidence="4">Regulator of phospholipase D SRF1</fullName>
    </recommendedName>
</protein>
<proteinExistence type="predicted"/>